<dbReference type="SUPFAM" id="SSF47413">
    <property type="entry name" value="lambda repressor-like DNA-binding domains"/>
    <property type="match status" value="1"/>
</dbReference>
<dbReference type="Pfam" id="PF13443">
    <property type="entry name" value="HTH_26"/>
    <property type="match status" value="1"/>
</dbReference>
<dbReference type="EMBL" id="FNYW01000023">
    <property type="protein sequence ID" value="SEI82923.1"/>
    <property type="molecule type" value="Genomic_DNA"/>
</dbReference>
<dbReference type="OrthoDB" id="2186666at2"/>
<sequence length="138" mass="15637">MKIKFGDEIVNNGRKRGSEVIRGVASDLNEAEFIVKIDDLIAARGISQRQLSDMTGIQLSYLSDFILGKTTTINKTHLLALMTVLRVSHIEDIVEIRLPEHKEKQFEIDRKEWIDTKQLPDAVSKLSHLALDIRNGTL</sequence>
<dbReference type="GO" id="GO:0003677">
    <property type="term" value="F:DNA binding"/>
    <property type="evidence" value="ECO:0007669"/>
    <property type="project" value="UniProtKB-KW"/>
</dbReference>
<reference evidence="3" key="1">
    <citation type="submission" date="2016-10" db="EMBL/GenBank/DDBJ databases">
        <authorList>
            <person name="Varghese N."/>
            <person name="Submissions S."/>
        </authorList>
    </citation>
    <scope>NUCLEOTIDE SEQUENCE [LARGE SCALE GENOMIC DNA]</scope>
    <source>
        <strain evidence="3">DSM 25751</strain>
    </source>
</reference>
<dbReference type="Proteomes" id="UP000198564">
    <property type="component" value="Unassembled WGS sequence"/>
</dbReference>
<accession>A0A1H6TS83</accession>
<dbReference type="STRING" id="1130080.SAMN04488113_12343"/>
<dbReference type="Gene3D" id="1.10.260.40">
    <property type="entry name" value="lambda repressor-like DNA-binding domains"/>
    <property type="match status" value="1"/>
</dbReference>
<dbReference type="InterPro" id="IPR010982">
    <property type="entry name" value="Lambda_DNA-bd_dom_sf"/>
</dbReference>
<dbReference type="AlphaFoldDB" id="A0A1H6TS83"/>
<keyword evidence="2" id="KW-0238">DNA-binding</keyword>
<evidence type="ECO:0000313" key="2">
    <source>
        <dbReference type="EMBL" id="SEI82923.1"/>
    </source>
</evidence>
<dbReference type="InterPro" id="IPR001387">
    <property type="entry name" value="Cro/C1-type_HTH"/>
</dbReference>
<gene>
    <name evidence="2" type="ORF">SAMN04488113_12343</name>
</gene>
<proteinExistence type="predicted"/>
<name>A0A1H6TS83_9LACT</name>
<evidence type="ECO:0000259" key="1">
    <source>
        <dbReference type="PROSITE" id="PS50943"/>
    </source>
</evidence>
<dbReference type="SMART" id="SM00530">
    <property type="entry name" value="HTH_XRE"/>
    <property type="match status" value="1"/>
</dbReference>
<organism evidence="2 3">
    <name type="scientific">Alkalibacterium gilvum</name>
    <dbReference type="NCBI Taxonomy" id="1130080"/>
    <lineage>
        <taxon>Bacteria</taxon>
        <taxon>Bacillati</taxon>
        <taxon>Bacillota</taxon>
        <taxon>Bacilli</taxon>
        <taxon>Lactobacillales</taxon>
        <taxon>Carnobacteriaceae</taxon>
        <taxon>Alkalibacterium</taxon>
    </lineage>
</organism>
<keyword evidence="3" id="KW-1185">Reference proteome</keyword>
<feature type="domain" description="HTH cro/C1-type" evidence="1">
    <location>
        <begin position="37"/>
        <end position="93"/>
    </location>
</feature>
<dbReference type="RefSeq" id="WP_091635121.1">
    <property type="nucleotide sequence ID" value="NZ_FNYW01000023.1"/>
</dbReference>
<evidence type="ECO:0000313" key="3">
    <source>
        <dbReference type="Proteomes" id="UP000198564"/>
    </source>
</evidence>
<dbReference type="PROSITE" id="PS50943">
    <property type="entry name" value="HTH_CROC1"/>
    <property type="match status" value="1"/>
</dbReference>
<protein>
    <submittedName>
        <fullName evidence="2">Cro/C1-type HTH DNA-binding domain-containing protein</fullName>
    </submittedName>
</protein>
<dbReference type="CDD" id="cd00093">
    <property type="entry name" value="HTH_XRE"/>
    <property type="match status" value="1"/>
</dbReference>